<protein>
    <recommendedName>
        <fullName evidence="2">Negative regulator of flagellin synthesis</fullName>
    </recommendedName>
</protein>
<dbReference type="SUPFAM" id="SSF101498">
    <property type="entry name" value="Anti-sigma factor FlgM"/>
    <property type="match status" value="1"/>
</dbReference>
<dbReference type="Proteomes" id="UP000309673">
    <property type="component" value="Unassembled WGS sequence"/>
</dbReference>
<name>A0A4U0FAZ8_9BACL</name>
<keyword evidence="4" id="KW-1005">Bacterial flagellum biogenesis</keyword>
<keyword evidence="10" id="KW-1185">Reference proteome</keyword>
<sequence length="88" mass="9859">MKINDINRLGAVNPYQSAKNQRTESNARRSQKDELHISSEAMEMLSQAQVNSPERAKKIEQLKEAVSTGTYQVDAGKVAEKMLPFLLP</sequence>
<dbReference type="InterPro" id="IPR007412">
    <property type="entry name" value="FlgM"/>
</dbReference>
<reference evidence="9 10" key="1">
    <citation type="submission" date="2019-04" db="EMBL/GenBank/DDBJ databases">
        <title>Cohnella sp. nov., isolated from soil.</title>
        <authorList>
            <person name="Kim W."/>
        </authorList>
    </citation>
    <scope>NUCLEOTIDE SEQUENCE [LARGE SCALE GENOMIC DNA]</scope>
    <source>
        <strain evidence="9 10">CAU 1483</strain>
    </source>
</reference>
<evidence type="ECO:0000256" key="2">
    <source>
        <dbReference type="ARBA" id="ARBA00017823"/>
    </source>
</evidence>
<dbReference type="NCBIfam" id="TIGR03824">
    <property type="entry name" value="FlgM_jcvi"/>
    <property type="match status" value="1"/>
</dbReference>
<comment type="similarity">
    <text evidence="1">Belongs to the FlgM family.</text>
</comment>
<evidence type="ECO:0000256" key="1">
    <source>
        <dbReference type="ARBA" id="ARBA00005322"/>
    </source>
</evidence>
<accession>A0A4U0FAZ8</accession>
<dbReference type="GO" id="GO:0044781">
    <property type="term" value="P:bacterial-type flagellum organization"/>
    <property type="evidence" value="ECO:0007669"/>
    <property type="project" value="UniProtKB-KW"/>
</dbReference>
<evidence type="ECO:0000256" key="4">
    <source>
        <dbReference type="ARBA" id="ARBA00022795"/>
    </source>
</evidence>
<evidence type="ECO:0000313" key="10">
    <source>
        <dbReference type="Proteomes" id="UP000309673"/>
    </source>
</evidence>
<evidence type="ECO:0000256" key="5">
    <source>
        <dbReference type="ARBA" id="ARBA00023015"/>
    </source>
</evidence>
<feature type="domain" description="Anti-sigma-28 factor FlgM C-terminal" evidence="8">
    <location>
        <begin position="33"/>
        <end position="83"/>
    </location>
</feature>
<dbReference type="InterPro" id="IPR035890">
    <property type="entry name" value="Anti-sigma-28_factor_FlgM_sf"/>
</dbReference>
<comment type="caution">
    <text evidence="9">The sequence shown here is derived from an EMBL/GenBank/DDBJ whole genome shotgun (WGS) entry which is preliminary data.</text>
</comment>
<dbReference type="AlphaFoldDB" id="A0A4U0FAZ8"/>
<evidence type="ECO:0000256" key="7">
    <source>
        <dbReference type="SAM" id="MobiDB-lite"/>
    </source>
</evidence>
<dbReference type="Pfam" id="PF04316">
    <property type="entry name" value="FlgM"/>
    <property type="match status" value="1"/>
</dbReference>
<keyword evidence="9" id="KW-0969">Cilium</keyword>
<keyword evidence="5" id="KW-0805">Transcription regulation</keyword>
<gene>
    <name evidence="9" type="primary">flgM</name>
    <name evidence="9" type="ORF">E5161_12165</name>
</gene>
<evidence type="ECO:0000313" key="9">
    <source>
        <dbReference type="EMBL" id="TJY41945.1"/>
    </source>
</evidence>
<feature type="region of interest" description="Disordered" evidence="7">
    <location>
        <begin position="1"/>
        <end position="34"/>
    </location>
</feature>
<dbReference type="RefSeq" id="WP_136778079.1">
    <property type="nucleotide sequence ID" value="NZ_SUPK01000005.1"/>
</dbReference>
<dbReference type="EMBL" id="SUPK01000005">
    <property type="protein sequence ID" value="TJY41945.1"/>
    <property type="molecule type" value="Genomic_DNA"/>
</dbReference>
<dbReference type="OrthoDB" id="2382241at2"/>
<evidence type="ECO:0000256" key="3">
    <source>
        <dbReference type="ARBA" id="ARBA00022491"/>
    </source>
</evidence>
<keyword evidence="3" id="KW-0678">Repressor</keyword>
<evidence type="ECO:0000256" key="6">
    <source>
        <dbReference type="ARBA" id="ARBA00023163"/>
    </source>
</evidence>
<dbReference type="GO" id="GO:0045892">
    <property type="term" value="P:negative regulation of DNA-templated transcription"/>
    <property type="evidence" value="ECO:0007669"/>
    <property type="project" value="InterPro"/>
</dbReference>
<keyword evidence="9" id="KW-0966">Cell projection</keyword>
<evidence type="ECO:0000259" key="8">
    <source>
        <dbReference type="Pfam" id="PF04316"/>
    </source>
</evidence>
<dbReference type="InterPro" id="IPR031316">
    <property type="entry name" value="FlgM_C"/>
</dbReference>
<keyword evidence="6" id="KW-0804">Transcription</keyword>
<organism evidence="9 10">
    <name type="scientific">Cohnella pontilimi</name>
    <dbReference type="NCBI Taxonomy" id="2564100"/>
    <lineage>
        <taxon>Bacteria</taxon>
        <taxon>Bacillati</taxon>
        <taxon>Bacillota</taxon>
        <taxon>Bacilli</taxon>
        <taxon>Bacillales</taxon>
        <taxon>Paenibacillaceae</taxon>
        <taxon>Cohnella</taxon>
    </lineage>
</organism>
<proteinExistence type="inferred from homology"/>
<keyword evidence="9" id="KW-0282">Flagellum</keyword>
<feature type="compositionally biased region" description="Basic and acidic residues" evidence="7">
    <location>
        <begin position="21"/>
        <end position="34"/>
    </location>
</feature>